<organism evidence="1 2">
    <name type="scientific">Hermanssonia centrifuga</name>
    <dbReference type="NCBI Taxonomy" id="98765"/>
    <lineage>
        <taxon>Eukaryota</taxon>
        <taxon>Fungi</taxon>
        <taxon>Dikarya</taxon>
        <taxon>Basidiomycota</taxon>
        <taxon>Agaricomycotina</taxon>
        <taxon>Agaricomycetes</taxon>
        <taxon>Polyporales</taxon>
        <taxon>Meruliaceae</taxon>
        <taxon>Hermanssonia</taxon>
    </lineage>
</organism>
<keyword evidence="2" id="KW-1185">Reference proteome</keyword>
<dbReference type="EMBL" id="SGPJ01000527">
    <property type="protein sequence ID" value="THG93977.1"/>
    <property type="molecule type" value="Genomic_DNA"/>
</dbReference>
<dbReference type="Proteomes" id="UP000309038">
    <property type="component" value="Unassembled WGS sequence"/>
</dbReference>
<evidence type="ECO:0000313" key="2">
    <source>
        <dbReference type="Proteomes" id="UP000309038"/>
    </source>
</evidence>
<protein>
    <submittedName>
        <fullName evidence="1">Uncharacterized protein</fullName>
    </submittedName>
</protein>
<dbReference type="AlphaFoldDB" id="A0A4S4K9R4"/>
<comment type="caution">
    <text evidence="1">The sequence shown here is derived from an EMBL/GenBank/DDBJ whole genome shotgun (WGS) entry which is preliminary data.</text>
</comment>
<proteinExistence type="predicted"/>
<gene>
    <name evidence="1" type="ORF">EW026_g7398</name>
</gene>
<evidence type="ECO:0000313" key="1">
    <source>
        <dbReference type="EMBL" id="THG93977.1"/>
    </source>
</evidence>
<sequence>MSDSELIAVYQQDVVNAFVIYALAALVTYEYIITPSLQIGSPVINIAGTLQPILTSRFLLNLRQAGEPKNETNETFNSRFTVPGFRVPTLASIIDNIGEDLDHGLTEEVDEMMESNNNISAASQASVEHANTVEEIQEIPREVIF</sequence>
<reference evidence="1 2" key="1">
    <citation type="submission" date="2019-02" db="EMBL/GenBank/DDBJ databases">
        <title>Genome sequencing of the rare red list fungi Phlebia centrifuga.</title>
        <authorList>
            <person name="Buettner E."/>
            <person name="Kellner H."/>
        </authorList>
    </citation>
    <scope>NUCLEOTIDE SEQUENCE [LARGE SCALE GENOMIC DNA]</scope>
    <source>
        <strain evidence="1 2">DSM 108282</strain>
    </source>
</reference>
<name>A0A4S4K9R4_9APHY</name>
<accession>A0A4S4K9R4</accession>